<gene>
    <name evidence="3" type="ORF">SAMN05421833_14926</name>
</gene>
<dbReference type="PANTHER" id="PTHR43201:SF8">
    <property type="entry name" value="ACYL-COA SYNTHETASE FAMILY MEMBER 3"/>
    <property type="match status" value="1"/>
</dbReference>
<dbReference type="GeneID" id="97493169"/>
<dbReference type="GO" id="GO:0006631">
    <property type="term" value="P:fatty acid metabolic process"/>
    <property type="evidence" value="ECO:0007669"/>
    <property type="project" value="TreeGrafter"/>
</dbReference>
<dbReference type="CDD" id="cd04433">
    <property type="entry name" value="AFD_class_I"/>
    <property type="match status" value="1"/>
</dbReference>
<accession>A0A1N7HGU0</accession>
<dbReference type="PANTHER" id="PTHR43201">
    <property type="entry name" value="ACYL-COA SYNTHETASE"/>
    <property type="match status" value="1"/>
</dbReference>
<dbReference type="EMBL" id="FTNI01000049">
    <property type="protein sequence ID" value="SIS24022.1"/>
    <property type="molecule type" value="Genomic_DNA"/>
</dbReference>
<dbReference type="STRING" id="58117.SAMN05421833_14926"/>
<sequence length="563" mass="61473">MTISISHETVLTPEQRARIAADPDLGGGNLLTKAIEANPHPELPFIHLGRPLTNTKGEQQTEFSLLELDELAQSWSVWYLRQGVRPRDRVAIYLEDSFAYSLHFYALAQIGAVAVLVNSKASRYIATELCRQTNPIGMYTDLAHLEILGEEFHLLPGLRWTQVAEELPAPPPATLPQEARFRHVGEDPVSILHSSGTTGRPKPVIQTHRSCVAGPRFRLVDHHEQPGAVMMTALPQSHLGCIAYTTYAMLGGTPIVPWFDTSGPELAKAVEKYRPTTVMAFGHAYAELAGADLPAGTIDSVNVWISIGDAVHEKHIKAILAMRDPSLPPAAFFDRLGTTELGWGVLLKVRTLSDERNDRCVGKPVGVAEVAVLRRDGTVADVNEVGLLGAKGPAITAGYWSDSDTTYRSKLSGYWLTGDMAYRDEAGNYFQVDRAVDAIETPTGTGYSVFMEELLLNDLPEVLDCAVVAGIHRGRTVPVAVVTSSAARPDAQKLLNEANEKLKAAGHPELTMLEVARNEEDFPVGVTGKVLKRRLREKYSSLSTYIRENGGKSLGTILTDVFV</sequence>
<keyword evidence="4" id="KW-1185">Reference proteome</keyword>
<dbReference type="Gene3D" id="3.40.50.12780">
    <property type="entry name" value="N-terminal domain of ligase-like"/>
    <property type="match status" value="1"/>
</dbReference>
<dbReference type="GO" id="GO:0031956">
    <property type="term" value="F:medium-chain fatty acid-CoA ligase activity"/>
    <property type="evidence" value="ECO:0007669"/>
    <property type="project" value="TreeGrafter"/>
</dbReference>
<proteinExistence type="inferred from homology"/>
<name>A0A1N7HGU0_9ACTN</name>
<keyword evidence="3" id="KW-0436">Ligase</keyword>
<dbReference type="InterPro" id="IPR042099">
    <property type="entry name" value="ANL_N_sf"/>
</dbReference>
<evidence type="ECO:0000313" key="4">
    <source>
        <dbReference type="Proteomes" id="UP000186096"/>
    </source>
</evidence>
<dbReference type="InterPro" id="IPR020845">
    <property type="entry name" value="AMP-binding_CS"/>
</dbReference>
<comment type="similarity">
    <text evidence="1">Belongs to the ATP-dependent AMP-binding enzyme family.</text>
</comment>
<evidence type="ECO:0000256" key="1">
    <source>
        <dbReference type="ARBA" id="ARBA00006432"/>
    </source>
</evidence>
<dbReference type="Proteomes" id="UP000186096">
    <property type="component" value="Unassembled WGS sequence"/>
</dbReference>
<dbReference type="AlphaFoldDB" id="A0A1N7HGU0"/>
<dbReference type="Pfam" id="PF00501">
    <property type="entry name" value="AMP-binding"/>
    <property type="match status" value="1"/>
</dbReference>
<feature type="domain" description="AMP-dependent synthetase/ligase" evidence="2">
    <location>
        <begin position="60"/>
        <end position="400"/>
    </location>
</feature>
<protein>
    <submittedName>
        <fullName evidence="3">Acyl-CoA synthetase (AMP-forming)/AMP-acid ligase II</fullName>
    </submittedName>
</protein>
<dbReference type="InterPro" id="IPR000873">
    <property type="entry name" value="AMP-dep_synth/lig_dom"/>
</dbReference>
<evidence type="ECO:0000259" key="2">
    <source>
        <dbReference type="Pfam" id="PF00501"/>
    </source>
</evidence>
<dbReference type="SUPFAM" id="SSF56801">
    <property type="entry name" value="Acetyl-CoA synthetase-like"/>
    <property type="match status" value="1"/>
</dbReference>
<dbReference type="PROSITE" id="PS00455">
    <property type="entry name" value="AMP_BINDING"/>
    <property type="match status" value="1"/>
</dbReference>
<dbReference type="InterPro" id="IPR045851">
    <property type="entry name" value="AMP-bd_C_sf"/>
</dbReference>
<evidence type="ECO:0000313" key="3">
    <source>
        <dbReference type="EMBL" id="SIS24022.1"/>
    </source>
</evidence>
<reference evidence="4" key="1">
    <citation type="submission" date="2017-01" db="EMBL/GenBank/DDBJ databases">
        <authorList>
            <person name="Varghese N."/>
            <person name="Submissions S."/>
        </authorList>
    </citation>
    <scope>NUCLEOTIDE SEQUENCE [LARGE SCALE GENOMIC DNA]</scope>
    <source>
        <strain evidence="4">ATCC 12950</strain>
    </source>
</reference>
<dbReference type="RefSeq" id="WP_030509686.1">
    <property type="nucleotide sequence ID" value="NZ_CP192071.1"/>
</dbReference>
<dbReference type="Gene3D" id="3.30.300.30">
    <property type="match status" value="1"/>
</dbReference>
<organism evidence="3 4">
    <name type="scientific">Microbispora rosea</name>
    <dbReference type="NCBI Taxonomy" id="58117"/>
    <lineage>
        <taxon>Bacteria</taxon>
        <taxon>Bacillati</taxon>
        <taxon>Actinomycetota</taxon>
        <taxon>Actinomycetes</taxon>
        <taxon>Streptosporangiales</taxon>
        <taxon>Streptosporangiaceae</taxon>
        <taxon>Microbispora</taxon>
    </lineage>
</organism>